<protein>
    <recommendedName>
        <fullName evidence="2">Ty3 transposon capsid-like protein domain-containing protein</fullName>
    </recommendedName>
</protein>
<dbReference type="OrthoDB" id="1938922at2759"/>
<feature type="compositionally biased region" description="Polar residues" evidence="1">
    <location>
        <begin position="104"/>
        <end position="127"/>
    </location>
</feature>
<evidence type="ECO:0000313" key="4">
    <source>
        <dbReference type="Proteomes" id="UP000054251"/>
    </source>
</evidence>
<dbReference type="InterPro" id="IPR045358">
    <property type="entry name" value="Ty3_capsid"/>
</dbReference>
<dbReference type="Pfam" id="PF19259">
    <property type="entry name" value="Ty3_capsid"/>
    <property type="match status" value="1"/>
</dbReference>
<keyword evidence="4" id="KW-1185">Reference proteome</keyword>
<accession>A0A0V1Q044</accession>
<proteinExistence type="predicted"/>
<evidence type="ECO:0000259" key="2">
    <source>
        <dbReference type="Pfam" id="PF19259"/>
    </source>
</evidence>
<feature type="domain" description="Ty3 transposon capsid-like protein" evidence="2">
    <location>
        <begin position="18"/>
        <end position="113"/>
    </location>
</feature>
<reference evidence="3 4" key="1">
    <citation type="submission" date="2015-11" db="EMBL/GenBank/DDBJ databases">
        <title>The genome of Debaryomyces fabryi.</title>
        <authorList>
            <person name="Tafer H."/>
            <person name="Lopandic K."/>
        </authorList>
    </citation>
    <scope>NUCLEOTIDE SEQUENCE [LARGE SCALE GENOMIC DNA]</scope>
    <source>
        <strain evidence="3 4">CBS 789</strain>
    </source>
</reference>
<evidence type="ECO:0000313" key="3">
    <source>
        <dbReference type="EMBL" id="KSA01873.1"/>
    </source>
</evidence>
<feature type="region of interest" description="Disordered" evidence="1">
    <location>
        <begin position="100"/>
        <end position="138"/>
    </location>
</feature>
<dbReference type="EMBL" id="LMYN01000040">
    <property type="protein sequence ID" value="KSA01873.1"/>
    <property type="molecule type" value="Genomic_DNA"/>
</dbReference>
<dbReference type="RefSeq" id="XP_015467975.1">
    <property type="nucleotide sequence ID" value="XM_015611159.1"/>
</dbReference>
<name>A0A0V1Q044_9ASCO</name>
<gene>
    <name evidence="3" type="ORF">AC631_02329</name>
</gene>
<dbReference type="Proteomes" id="UP000054251">
    <property type="component" value="Unassembled WGS sequence"/>
</dbReference>
<organism evidence="3 4">
    <name type="scientific">Debaryomyces fabryi</name>
    <dbReference type="NCBI Taxonomy" id="58627"/>
    <lineage>
        <taxon>Eukaryota</taxon>
        <taxon>Fungi</taxon>
        <taxon>Dikarya</taxon>
        <taxon>Ascomycota</taxon>
        <taxon>Saccharomycotina</taxon>
        <taxon>Pichiomycetes</taxon>
        <taxon>Debaryomycetaceae</taxon>
        <taxon>Debaryomyces</taxon>
    </lineage>
</organism>
<evidence type="ECO:0000256" key="1">
    <source>
        <dbReference type="SAM" id="MobiDB-lite"/>
    </source>
</evidence>
<dbReference type="GeneID" id="26839338"/>
<dbReference type="AlphaFoldDB" id="A0A0V1Q044"/>
<comment type="caution">
    <text evidence="3">The sequence shown here is derived from an EMBL/GenBank/DDBJ whole genome shotgun (WGS) entry which is preliminary data.</text>
</comment>
<sequence length="165" mass="19479">MDTFFISDLQIRECSPRESDLQDKRHRLDVLKQTGTVEEFNHQFESIVGKLPAGFYSEETKVDIYVRKLQYHVRSEVQYRYPEDIEEAQNLALAFENKYYEPQDPTTNNTKKQLGNKSRNDGTGNSQKARHQNKVPRQTLNNKKTIKRCFYCGETDHLIARCHYK</sequence>